<feature type="domain" description="MoaB/Mog" evidence="7">
    <location>
        <begin position="170"/>
        <end position="308"/>
    </location>
</feature>
<dbReference type="RefSeq" id="WP_207070157.1">
    <property type="nucleotide sequence ID" value="NZ_JAFLND010000001.1"/>
</dbReference>
<dbReference type="NCBIfam" id="TIGR00177">
    <property type="entry name" value="molyb_syn"/>
    <property type="match status" value="1"/>
</dbReference>
<dbReference type="SUPFAM" id="SSF63867">
    <property type="entry name" value="MoeA C-terminal domain-like"/>
    <property type="match status" value="1"/>
</dbReference>
<protein>
    <recommendedName>
        <fullName evidence="6">Molybdopterin molybdenumtransferase</fullName>
        <ecNumber evidence="6">2.10.1.1</ecNumber>
    </recommendedName>
</protein>
<dbReference type="PROSITE" id="PS01079">
    <property type="entry name" value="MOCF_BIOSYNTHESIS_2"/>
    <property type="match status" value="1"/>
</dbReference>
<dbReference type="Gene3D" id="3.90.105.10">
    <property type="entry name" value="Molybdopterin biosynthesis moea protein, domain 2"/>
    <property type="match status" value="1"/>
</dbReference>
<comment type="pathway">
    <text evidence="2 6">Cofactor biosynthesis; molybdopterin biosynthesis.</text>
</comment>
<dbReference type="Gene3D" id="2.40.340.10">
    <property type="entry name" value="MoeA, C-terminal, domain IV"/>
    <property type="match status" value="1"/>
</dbReference>
<name>A0ABS3EUS3_9FLAO</name>
<dbReference type="EC" id="2.10.1.1" evidence="6"/>
<dbReference type="SMART" id="SM00852">
    <property type="entry name" value="MoCF_biosynth"/>
    <property type="match status" value="1"/>
</dbReference>
<dbReference type="Gene3D" id="2.170.190.11">
    <property type="entry name" value="Molybdopterin biosynthesis moea protein, domain 3"/>
    <property type="match status" value="1"/>
</dbReference>
<evidence type="ECO:0000259" key="7">
    <source>
        <dbReference type="SMART" id="SM00852"/>
    </source>
</evidence>
<dbReference type="Pfam" id="PF03454">
    <property type="entry name" value="MoeA_C"/>
    <property type="match status" value="1"/>
</dbReference>
<reference evidence="8 9" key="1">
    <citation type="submission" date="2021-03" db="EMBL/GenBank/DDBJ databases">
        <title>Muricauda sp. CAU 1631 isolated from Incheon.</title>
        <authorList>
            <person name="Kim W."/>
        </authorList>
    </citation>
    <scope>NUCLEOTIDE SEQUENCE [LARGE SCALE GENOMIC DNA]</scope>
    <source>
        <strain evidence="8 9">CAU 1631</strain>
    </source>
</reference>
<dbReference type="PANTHER" id="PTHR10192:SF5">
    <property type="entry name" value="GEPHYRIN"/>
    <property type="match status" value="1"/>
</dbReference>
<sequence>MVTIEEALRIIKDQKINLKSEPKPLEEALGHALATNTVSPFDVPEFDNSAMDGYALCGLYQEYRLVGEVAAGDSKDVSLKDGEAVRIFTGAKVPKNTMAVMMQEKTSVKESTLFLDEMPKAGQNIRRKGGQLTEGQAVFEKGHILNPPSLALMGSLGLSQLEVFSKPLINIITTGNELVKPGDPKSVGQIYESNSYAISGALQQFGFQHHQKTQIKDDFEATKAGIKSALESCDVLIISGGISVGDYDFVKQSLEENGVNELFYKVFQKPGKPLYFGRKDNQFVFALPGNPASSLTCFYVYVLPLLQKLSGYGNYGLPTYQFPIKHAYENRFGRPSFLKAAVVDGKVEVLDGQGSSMIQSMAKGNALAFVNEGEVLNEGDLVKCKLIA</sequence>
<dbReference type="InterPro" id="IPR036135">
    <property type="entry name" value="MoeA_linker/N_sf"/>
</dbReference>
<dbReference type="InterPro" id="IPR036425">
    <property type="entry name" value="MoaB/Mog-like_dom_sf"/>
</dbReference>
<keyword evidence="6" id="KW-0500">Molybdenum</keyword>
<evidence type="ECO:0000313" key="8">
    <source>
        <dbReference type="EMBL" id="MBO0329696.1"/>
    </source>
</evidence>
<evidence type="ECO:0000256" key="3">
    <source>
        <dbReference type="ARBA" id="ARBA00010763"/>
    </source>
</evidence>
<keyword evidence="6" id="KW-0808">Transferase</keyword>
<evidence type="ECO:0000256" key="2">
    <source>
        <dbReference type="ARBA" id="ARBA00005046"/>
    </source>
</evidence>
<comment type="cofactor">
    <cofactor evidence="6">
        <name>Mg(2+)</name>
        <dbReference type="ChEBI" id="CHEBI:18420"/>
    </cofactor>
</comment>
<dbReference type="Proteomes" id="UP000664163">
    <property type="component" value="Unassembled WGS sequence"/>
</dbReference>
<dbReference type="Pfam" id="PF03453">
    <property type="entry name" value="MoeA_N"/>
    <property type="match status" value="1"/>
</dbReference>
<dbReference type="InterPro" id="IPR001453">
    <property type="entry name" value="MoaB/Mog_dom"/>
</dbReference>
<comment type="catalytic activity">
    <reaction evidence="5">
        <text>adenylyl-molybdopterin + molybdate = Mo-molybdopterin + AMP + H(+)</text>
        <dbReference type="Rhea" id="RHEA:35047"/>
        <dbReference type="ChEBI" id="CHEBI:15378"/>
        <dbReference type="ChEBI" id="CHEBI:36264"/>
        <dbReference type="ChEBI" id="CHEBI:62727"/>
        <dbReference type="ChEBI" id="CHEBI:71302"/>
        <dbReference type="ChEBI" id="CHEBI:456215"/>
        <dbReference type="EC" id="2.10.1.1"/>
    </reaction>
</comment>
<dbReference type="Pfam" id="PF00994">
    <property type="entry name" value="MoCF_biosynth"/>
    <property type="match status" value="1"/>
</dbReference>
<keyword evidence="4 6" id="KW-0501">Molybdenum cofactor biosynthesis</keyword>
<evidence type="ECO:0000256" key="5">
    <source>
        <dbReference type="ARBA" id="ARBA00047317"/>
    </source>
</evidence>
<comment type="similarity">
    <text evidence="3 6">Belongs to the MoeA family.</text>
</comment>
<proteinExistence type="inferred from homology"/>
<dbReference type="InterPro" id="IPR005110">
    <property type="entry name" value="MoeA_linker/N"/>
</dbReference>
<dbReference type="InterPro" id="IPR036688">
    <property type="entry name" value="MoeA_C_domain_IV_sf"/>
</dbReference>
<keyword evidence="9" id="KW-1185">Reference proteome</keyword>
<keyword evidence="6" id="KW-0479">Metal-binding</keyword>
<dbReference type="InterPro" id="IPR008284">
    <property type="entry name" value="MoCF_biosynth_CS"/>
</dbReference>
<dbReference type="Gene3D" id="3.40.980.10">
    <property type="entry name" value="MoaB/Mog-like domain"/>
    <property type="match status" value="1"/>
</dbReference>
<dbReference type="PANTHER" id="PTHR10192">
    <property type="entry name" value="MOLYBDOPTERIN BIOSYNTHESIS PROTEIN"/>
    <property type="match status" value="1"/>
</dbReference>
<dbReference type="SUPFAM" id="SSF63882">
    <property type="entry name" value="MoeA N-terminal region -like"/>
    <property type="match status" value="1"/>
</dbReference>
<dbReference type="SUPFAM" id="SSF53218">
    <property type="entry name" value="Molybdenum cofactor biosynthesis proteins"/>
    <property type="match status" value="1"/>
</dbReference>
<evidence type="ECO:0000313" key="9">
    <source>
        <dbReference type="Proteomes" id="UP000664163"/>
    </source>
</evidence>
<comment type="caution">
    <text evidence="8">The sequence shown here is derived from an EMBL/GenBank/DDBJ whole genome shotgun (WGS) entry which is preliminary data.</text>
</comment>
<evidence type="ECO:0000256" key="6">
    <source>
        <dbReference type="RuleBase" id="RU365090"/>
    </source>
</evidence>
<dbReference type="InterPro" id="IPR038987">
    <property type="entry name" value="MoeA-like"/>
</dbReference>
<keyword evidence="6" id="KW-0460">Magnesium</keyword>
<dbReference type="EMBL" id="JAFLND010000001">
    <property type="protein sequence ID" value="MBO0329696.1"/>
    <property type="molecule type" value="Genomic_DNA"/>
</dbReference>
<comment type="function">
    <text evidence="1 6">Catalyzes the insertion of molybdate into adenylated molybdopterin with the concomitant release of AMP.</text>
</comment>
<accession>A0ABS3EUS3</accession>
<gene>
    <name evidence="8" type="ORF">J0X13_03995</name>
</gene>
<evidence type="ECO:0000256" key="1">
    <source>
        <dbReference type="ARBA" id="ARBA00002901"/>
    </source>
</evidence>
<dbReference type="CDD" id="cd00887">
    <property type="entry name" value="MoeA"/>
    <property type="match status" value="1"/>
</dbReference>
<evidence type="ECO:0000256" key="4">
    <source>
        <dbReference type="ARBA" id="ARBA00023150"/>
    </source>
</evidence>
<dbReference type="InterPro" id="IPR005111">
    <property type="entry name" value="MoeA_C_domain_IV"/>
</dbReference>
<organism evidence="8 9">
    <name type="scientific">[Muricauda] lutisoli</name>
    <dbReference type="NCBI Taxonomy" id="2816035"/>
    <lineage>
        <taxon>Bacteria</taxon>
        <taxon>Pseudomonadati</taxon>
        <taxon>Bacteroidota</taxon>
        <taxon>Flavobacteriia</taxon>
        <taxon>Flavobacteriales</taxon>
        <taxon>Flavobacteriaceae</taxon>
        <taxon>Allomuricauda</taxon>
    </lineage>
</organism>
<dbReference type="NCBIfam" id="NF045515">
    <property type="entry name" value="Glp_gephyrin"/>
    <property type="match status" value="1"/>
</dbReference>